<dbReference type="Pfam" id="PF17107">
    <property type="entry name" value="SesA"/>
    <property type="match status" value="1"/>
</dbReference>
<dbReference type="InterPro" id="IPR013965">
    <property type="entry name" value="DASH_Dad3"/>
</dbReference>
<organism evidence="6 7">
    <name type="scientific">Hortaea werneckii</name>
    <name type="common">Black yeast</name>
    <name type="synonym">Cladosporium werneckii</name>
    <dbReference type="NCBI Taxonomy" id="91943"/>
    <lineage>
        <taxon>Eukaryota</taxon>
        <taxon>Fungi</taxon>
        <taxon>Dikarya</taxon>
        <taxon>Ascomycota</taxon>
        <taxon>Pezizomycotina</taxon>
        <taxon>Dothideomycetes</taxon>
        <taxon>Dothideomycetidae</taxon>
        <taxon>Mycosphaerellales</taxon>
        <taxon>Teratosphaeriaceae</taxon>
        <taxon>Hortaea</taxon>
    </lineage>
</organism>
<evidence type="ECO:0000256" key="2">
    <source>
        <dbReference type="SAM" id="Coils"/>
    </source>
</evidence>
<evidence type="ECO:0000259" key="5">
    <source>
        <dbReference type="Pfam" id="PF24883"/>
    </source>
</evidence>
<evidence type="ECO:0000259" key="4">
    <source>
        <dbReference type="Pfam" id="PF17107"/>
    </source>
</evidence>
<dbReference type="VEuPathDB" id="FungiDB:BTJ68_11773"/>
<evidence type="ECO:0008006" key="8">
    <source>
        <dbReference type="Google" id="ProtNLM"/>
    </source>
</evidence>
<dbReference type="SUPFAM" id="SSF52540">
    <property type="entry name" value="P-loop containing nucleoside triphosphate hydrolases"/>
    <property type="match status" value="1"/>
</dbReference>
<dbReference type="Pfam" id="PF08656">
    <property type="entry name" value="DASH_Dad3"/>
    <property type="match status" value="1"/>
</dbReference>
<dbReference type="Proteomes" id="UP000281245">
    <property type="component" value="Unassembled WGS sequence"/>
</dbReference>
<accession>A0A3M6XAU2</accession>
<dbReference type="InterPro" id="IPR056884">
    <property type="entry name" value="NPHP3-like_N"/>
</dbReference>
<dbReference type="GO" id="GO:0042729">
    <property type="term" value="C:DASH complex"/>
    <property type="evidence" value="ECO:0007669"/>
    <property type="project" value="InterPro"/>
</dbReference>
<protein>
    <recommendedName>
        <fullName evidence="8">NACHT domain-containing protein</fullName>
    </recommendedName>
</protein>
<dbReference type="OrthoDB" id="443402at2759"/>
<evidence type="ECO:0000256" key="1">
    <source>
        <dbReference type="ARBA" id="ARBA00022737"/>
    </source>
</evidence>
<name>A0A3M6XAU2_HORWE</name>
<dbReference type="PANTHER" id="PTHR10039">
    <property type="entry name" value="AMELOGENIN"/>
    <property type="match status" value="1"/>
</dbReference>
<evidence type="ECO:0000256" key="3">
    <source>
        <dbReference type="SAM" id="MobiDB-lite"/>
    </source>
</evidence>
<sequence length="1234" mass="139070">MDTSVDSRHNASANGEGELSPVEQEVLDEYAKLVGNLDNLSGILAEVAANPSAEILDALRGLERKTTTVFTLLKASVYSIVLQQEIFGDEGQDGDDGGPRTSCMIPTTDQWEPKDEEGWESSTAHQASFLELEAQLHFSSIQLIMLLPEIHRFPWKDTNIMEALAALGVAAASVQFLEFALQALSLCRQIRDDAQGATAANKELESYSRSIKDLSKELKSGQADHASSRRIKAVAQACTAKTEELLVLLERVRKAGSNGRTAAAKTLFRSLKERREIEKLQNELKEKQALLDSALIQDIQRRFDLGSVKQDENFTSLKQSIQDLVNSLQDQVAVAQQDHAETRIKLTNLVKDSQILRATTVAGHSKTVQRLDQIQEDIGQGFDKLKISDAKEQLLRSLFYPEHAARREMVKPPWSDTFDWVFDETFESPACWSSFPAWLKCASSLYWITGKPASGKSTLMAHIFHDPRTATYLEQWSCGRRLHVLGFFFWRPGSALQKSICGLLRSLIMQLADDVPGVAPAILAGLHLRPGRMPTWSERGLTDALRLALTAAKDTYLCFLLDGLDEFDGPYRELVDLIFEMKDSKNVKFCVSSRREAGLANRLCQYDHLSVENLNSDAIRTYAQDKLSPVTDAKALSKEIAHRSQGVFLWAVLTTQSLLHGAFDCSEDVDMLHRRLESTPDEMIHLFSQILATVDKVHKEQLYTWIRLLSLELQPTVAELAVMHMPNCVTKYDALSAACEQTKKHIYYFSKGLLCVHMGLVSKKTDELWHVPEVKRGSKVERRKTQLIASRVFGEGDQAMKTVYEASVSGIDFLHRSVLDFVADNNLRSMLGLGNLPRGVDIITGYFEVCLKIVAVCPRPGEGFSCSASWDYVDNFMAELSRSANLLGTKTCSLLDELLTLACAFSDSELSLSRLHGLEDIFPNMTPEMQRLTTVEQHFFFYCIGNGLFEYVRERIYRFLNQDDEGFCMARIIWFNPDHASDPDSLKLPMFLLECLRDQLSLKRMARDFSEPRGLFWKKFSHATHREWLILRISLGNEEAKKIVPLSLATARQLWIDYNHFIEACSGGTLGHDIGLLLIEIMSIWDVGIGAELLSSSYHRLVLFASPSTLLLRFCKLENESTRLLDDTCSTLQHSMYLGWHNPLSGNANDLCSYQVPETLADGILKRWIDEKAIFKKPWHKQYGDGPSSNHVGDQDIDALVGNVLASETIDSWQQLYLLALLRKWRRQRGQKEE</sequence>
<proteinExistence type="predicted"/>
<keyword evidence="2" id="KW-0175">Coiled coil</keyword>
<feature type="domain" description="Nephrocystin 3-like N-terminal" evidence="5">
    <location>
        <begin position="433"/>
        <end position="594"/>
    </location>
</feature>
<dbReference type="Pfam" id="PF24883">
    <property type="entry name" value="NPHP3_N"/>
    <property type="match status" value="1"/>
</dbReference>
<reference evidence="6 7" key="1">
    <citation type="journal article" date="2018" name="BMC Genomics">
        <title>Genomic evidence for intraspecific hybridization in a clonal and extremely halotolerant yeast.</title>
        <authorList>
            <person name="Gostincar C."/>
            <person name="Stajich J.E."/>
            <person name="Zupancic J."/>
            <person name="Zalar P."/>
            <person name="Gunde-Cimerman N."/>
        </authorList>
    </citation>
    <scope>NUCLEOTIDE SEQUENCE [LARGE SCALE GENOMIC DNA]</scope>
    <source>
        <strain evidence="6 7">EXF-6656</strain>
    </source>
</reference>
<dbReference type="Gene3D" id="3.40.50.300">
    <property type="entry name" value="P-loop containing nucleotide triphosphate hydrolases"/>
    <property type="match status" value="1"/>
</dbReference>
<keyword evidence="1" id="KW-0677">Repeat</keyword>
<dbReference type="GO" id="GO:0072686">
    <property type="term" value="C:mitotic spindle"/>
    <property type="evidence" value="ECO:0007669"/>
    <property type="project" value="InterPro"/>
</dbReference>
<dbReference type="InterPro" id="IPR031352">
    <property type="entry name" value="SesA"/>
</dbReference>
<evidence type="ECO:0000313" key="7">
    <source>
        <dbReference type="Proteomes" id="UP000281245"/>
    </source>
</evidence>
<dbReference type="PANTHER" id="PTHR10039:SF5">
    <property type="entry name" value="NACHT DOMAIN-CONTAINING PROTEIN"/>
    <property type="match status" value="1"/>
</dbReference>
<dbReference type="EMBL" id="QWIJ01000090">
    <property type="protein sequence ID" value="RMX87974.1"/>
    <property type="molecule type" value="Genomic_DNA"/>
</dbReference>
<feature type="region of interest" description="Disordered" evidence="3">
    <location>
        <begin position="1"/>
        <end position="22"/>
    </location>
</feature>
<dbReference type="AlphaFoldDB" id="A0A3M6XAU2"/>
<evidence type="ECO:0000313" key="6">
    <source>
        <dbReference type="EMBL" id="RMX87974.1"/>
    </source>
</evidence>
<dbReference type="VEuPathDB" id="FungiDB:BTJ68_02119"/>
<comment type="caution">
    <text evidence="6">The sequence shown here is derived from an EMBL/GenBank/DDBJ whole genome shotgun (WGS) entry which is preliminary data.</text>
</comment>
<feature type="domain" description="NACHT-NTPase and P-loop NTPases N-terminal" evidence="4">
    <location>
        <begin position="171"/>
        <end position="287"/>
    </location>
</feature>
<dbReference type="GO" id="GO:0008608">
    <property type="term" value="P:attachment of spindle microtubules to kinetochore"/>
    <property type="evidence" value="ECO:0007669"/>
    <property type="project" value="InterPro"/>
</dbReference>
<feature type="coiled-coil region" evidence="2">
    <location>
        <begin position="197"/>
        <end position="224"/>
    </location>
</feature>
<dbReference type="InterPro" id="IPR027417">
    <property type="entry name" value="P-loop_NTPase"/>
</dbReference>
<gene>
    <name evidence="6" type="ORF">D0869_01972</name>
</gene>
<feature type="coiled-coil region" evidence="2">
    <location>
        <begin position="270"/>
        <end position="345"/>
    </location>
</feature>